<dbReference type="Proteomes" id="UP000092124">
    <property type="component" value="Unassembled WGS sequence"/>
</dbReference>
<organism evidence="1 2">
    <name type="scientific">Neotoma lepida</name>
    <name type="common">Desert woodrat</name>
    <dbReference type="NCBI Taxonomy" id="56216"/>
    <lineage>
        <taxon>Eukaryota</taxon>
        <taxon>Metazoa</taxon>
        <taxon>Chordata</taxon>
        <taxon>Craniata</taxon>
        <taxon>Vertebrata</taxon>
        <taxon>Euteleostomi</taxon>
        <taxon>Mammalia</taxon>
        <taxon>Eutheria</taxon>
        <taxon>Euarchontoglires</taxon>
        <taxon>Glires</taxon>
        <taxon>Rodentia</taxon>
        <taxon>Myomorpha</taxon>
        <taxon>Muroidea</taxon>
        <taxon>Cricetidae</taxon>
        <taxon>Neotominae</taxon>
        <taxon>Neotoma</taxon>
    </lineage>
</organism>
<protein>
    <submittedName>
        <fullName evidence="1">Uncharacterized protein</fullName>
    </submittedName>
</protein>
<dbReference type="AlphaFoldDB" id="A0A1A6HAM0"/>
<sequence length="176" mass="19368">MSLGEPHSELDANLALQFSLITDMALVTKLYLREPQYDNISQQPMSLKSLDPELWLSCLNLNSTHNFLAQHNHKANLMLRPPSHTRASARNSLFLRIFLKISVSSSRASSSPALVPTAASGEVEVVAAAPAPVWGAWPGRDPRKAEELHRKKTAFLKQGVSVHSLPSLLQDVAEIK</sequence>
<gene>
    <name evidence="1" type="ORF">A6R68_14510</name>
</gene>
<comment type="caution">
    <text evidence="1">The sequence shown here is derived from an EMBL/GenBank/DDBJ whole genome shotgun (WGS) entry which is preliminary data.</text>
</comment>
<evidence type="ECO:0000313" key="2">
    <source>
        <dbReference type="Proteomes" id="UP000092124"/>
    </source>
</evidence>
<name>A0A1A6HAM0_NEOLE</name>
<accession>A0A1A6HAM0</accession>
<dbReference type="EMBL" id="LZPO01044266">
    <property type="protein sequence ID" value="OBS74945.1"/>
    <property type="molecule type" value="Genomic_DNA"/>
</dbReference>
<reference evidence="1 2" key="1">
    <citation type="submission" date="2016-06" db="EMBL/GenBank/DDBJ databases">
        <title>The Draft Genome Sequence and Annotation of the Desert Woodrat Neotoma lepida.</title>
        <authorList>
            <person name="Campbell M."/>
            <person name="Oakeson K.F."/>
            <person name="Yandell M."/>
            <person name="Halpert J.R."/>
            <person name="Dearing D."/>
        </authorList>
    </citation>
    <scope>NUCLEOTIDE SEQUENCE [LARGE SCALE GENOMIC DNA]</scope>
    <source>
        <strain evidence="1">417</strain>
        <tissue evidence="1">Liver</tissue>
    </source>
</reference>
<proteinExistence type="predicted"/>
<evidence type="ECO:0000313" key="1">
    <source>
        <dbReference type="EMBL" id="OBS74945.1"/>
    </source>
</evidence>
<keyword evidence="2" id="KW-1185">Reference proteome</keyword>